<keyword evidence="17 18" id="KW-0132">Cell division</keyword>
<gene>
    <name evidence="17 21" type="primary">murD</name>
    <name evidence="21" type="ORF">VF724_03045</name>
</gene>
<feature type="binding site" evidence="17">
    <location>
        <begin position="119"/>
        <end position="125"/>
    </location>
    <ligand>
        <name>ATP</name>
        <dbReference type="ChEBI" id="CHEBI:30616"/>
    </ligand>
</feature>
<evidence type="ECO:0000256" key="8">
    <source>
        <dbReference type="ARBA" id="ARBA00022598"/>
    </source>
</evidence>
<keyword evidence="7 17" id="KW-0963">Cytoplasm</keyword>
<dbReference type="NCBIfam" id="TIGR01087">
    <property type="entry name" value="murD"/>
    <property type="match status" value="1"/>
</dbReference>
<dbReference type="GO" id="GO:0008764">
    <property type="term" value="F:UDP-N-acetylmuramoylalanine-D-glutamate ligase activity"/>
    <property type="evidence" value="ECO:0007669"/>
    <property type="project" value="UniProtKB-EC"/>
</dbReference>
<dbReference type="PANTHER" id="PTHR43692">
    <property type="entry name" value="UDP-N-ACETYLMURAMOYLALANINE--D-GLUTAMATE LIGASE"/>
    <property type="match status" value="1"/>
</dbReference>
<evidence type="ECO:0000256" key="17">
    <source>
        <dbReference type="HAMAP-Rule" id="MF_00639"/>
    </source>
</evidence>
<keyword evidence="12 17" id="KW-0573">Peptidoglycan synthesis</keyword>
<evidence type="ECO:0000256" key="15">
    <source>
        <dbReference type="ARBA" id="ARBA00032324"/>
    </source>
</evidence>
<keyword evidence="22" id="KW-1185">Reference proteome</keyword>
<dbReference type="InterPro" id="IPR036565">
    <property type="entry name" value="Mur-like_cat_sf"/>
</dbReference>
<comment type="caution">
    <text evidence="21">The sequence shown here is derived from an EMBL/GenBank/DDBJ whole genome shotgun (WGS) entry which is preliminary data.</text>
</comment>
<evidence type="ECO:0000256" key="13">
    <source>
        <dbReference type="ARBA" id="ARBA00023316"/>
    </source>
</evidence>
<dbReference type="EMBL" id="JAYJLD010000003">
    <property type="protein sequence ID" value="MEB3100631.1"/>
    <property type="molecule type" value="Genomic_DNA"/>
</dbReference>
<evidence type="ECO:0000256" key="11">
    <source>
        <dbReference type="ARBA" id="ARBA00022960"/>
    </source>
</evidence>
<evidence type="ECO:0000256" key="10">
    <source>
        <dbReference type="ARBA" id="ARBA00022840"/>
    </source>
</evidence>
<keyword evidence="17 18" id="KW-0131">Cell cycle</keyword>
<dbReference type="EC" id="6.3.2.9" evidence="5 17"/>
<organism evidence="21 22">
    <name type="scientific">Ferviditalea candida</name>
    <dbReference type="NCBI Taxonomy" id="3108399"/>
    <lineage>
        <taxon>Bacteria</taxon>
        <taxon>Bacillati</taxon>
        <taxon>Bacillota</taxon>
        <taxon>Bacilli</taxon>
        <taxon>Bacillales</taxon>
        <taxon>Paenibacillaceae</taxon>
        <taxon>Ferviditalea</taxon>
    </lineage>
</organism>
<evidence type="ECO:0000259" key="19">
    <source>
        <dbReference type="Pfam" id="PF02875"/>
    </source>
</evidence>
<evidence type="ECO:0000256" key="14">
    <source>
        <dbReference type="ARBA" id="ARBA00030398"/>
    </source>
</evidence>
<dbReference type="Pfam" id="PF21799">
    <property type="entry name" value="MurD-like_N"/>
    <property type="match status" value="1"/>
</dbReference>
<evidence type="ECO:0000256" key="18">
    <source>
        <dbReference type="RuleBase" id="RU003664"/>
    </source>
</evidence>
<comment type="catalytic activity">
    <reaction evidence="16 17 18">
        <text>UDP-N-acetyl-alpha-D-muramoyl-L-alanine + D-glutamate + ATP = UDP-N-acetyl-alpha-D-muramoyl-L-alanyl-D-glutamate + ADP + phosphate + H(+)</text>
        <dbReference type="Rhea" id="RHEA:16429"/>
        <dbReference type="ChEBI" id="CHEBI:15378"/>
        <dbReference type="ChEBI" id="CHEBI:29986"/>
        <dbReference type="ChEBI" id="CHEBI:30616"/>
        <dbReference type="ChEBI" id="CHEBI:43474"/>
        <dbReference type="ChEBI" id="CHEBI:83898"/>
        <dbReference type="ChEBI" id="CHEBI:83900"/>
        <dbReference type="ChEBI" id="CHEBI:456216"/>
        <dbReference type="EC" id="6.3.2.9"/>
    </reaction>
</comment>
<protein>
    <recommendedName>
        <fullName evidence="6 17">UDP-N-acetylmuramoylalanine--D-glutamate ligase</fullName>
        <ecNumber evidence="5 17">6.3.2.9</ecNumber>
    </recommendedName>
    <alternativeName>
        <fullName evidence="15 17">D-glutamic acid-adding enzyme</fullName>
    </alternativeName>
    <alternativeName>
        <fullName evidence="14 17">UDP-N-acetylmuramoyl-L-alanyl-D-glutamate synthetase</fullName>
    </alternativeName>
</protein>
<keyword evidence="8 17" id="KW-0436">Ligase</keyword>
<sequence>MNHPETYRDKEVVVLGLAKSGYAVAKVFHQYGAKVTVNDLKKREDCPEADALEASGISVICGEHPDSLIHPGVALIVKNPGIRYSIPPMVKAAELGIETVTEVEVAYHLTRSPIIGITGSNGKTTTTTWIGKMLGEAGMSPVVAGNIGVPLCEAAGHTDEDQWLVVELSSFQLKGTKDFAPRIACLLNICETHLDYHVSMEDYIESKAKLFDNQTESDTAVINWDDPICRSLAETRVRSRLLPFSLRQTLPYGVYVETENSESGPDGSSWVVYVESSGNKHRIARLEELGLPGLFNAENALAAASAAIAAGAGLEAIRKALIEFRGVEHRLEWVRDLNGISIYNNSKATNPLATIKALEAFMQPVVWIGGGLDRGSDFSGILSQFTRQIKAVVALGETRQKIVNAARETGINQVHSVDTAKNNEGAIAEAVRAAYTFAQPGDVILFSPSCASWDMFASYEERGRMFKESVHNL</sequence>
<evidence type="ECO:0000256" key="12">
    <source>
        <dbReference type="ARBA" id="ARBA00022984"/>
    </source>
</evidence>
<comment type="subcellular location">
    <subcellularLocation>
        <location evidence="2 17 18">Cytoplasm</location>
    </subcellularLocation>
</comment>
<dbReference type="InterPro" id="IPR013221">
    <property type="entry name" value="Mur_ligase_cen"/>
</dbReference>
<evidence type="ECO:0000256" key="2">
    <source>
        <dbReference type="ARBA" id="ARBA00004496"/>
    </source>
</evidence>
<dbReference type="SUPFAM" id="SSF53623">
    <property type="entry name" value="MurD-like peptide ligases, catalytic domain"/>
    <property type="match status" value="1"/>
</dbReference>
<keyword evidence="9 17" id="KW-0547">Nucleotide-binding</keyword>
<dbReference type="SUPFAM" id="SSF53244">
    <property type="entry name" value="MurD-like peptide ligases, peptide-binding domain"/>
    <property type="match status" value="1"/>
</dbReference>
<dbReference type="Gene3D" id="3.40.50.720">
    <property type="entry name" value="NAD(P)-binding Rossmann-like Domain"/>
    <property type="match status" value="1"/>
</dbReference>
<dbReference type="Pfam" id="PF08245">
    <property type="entry name" value="Mur_ligase_M"/>
    <property type="match status" value="1"/>
</dbReference>
<evidence type="ECO:0000313" key="22">
    <source>
        <dbReference type="Proteomes" id="UP001310386"/>
    </source>
</evidence>
<evidence type="ECO:0000256" key="6">
    <source>
        <dbReference type="ARBA" id="ARBA00015655"/>
    </source>
</evidence>
<dbReference type="Gene3D" id="3.40.1190.10">
    <property type="entry name" value="Mur-like, catalytic domain"/>
    <property type="match status" value="1"/>
</dbReference>
<feature type="domain" description="Mur ligase C-terminal" evidence="19">
    <location>
        <begin position="329"/>
        <end position="450"/>
    </location>
</feature>
<dbReference type="RefSeq" id="WP_371752746.1">
    <property type="nucleotide sequence ID" value="NZ_JAYJLD010000003.1"/>
</dbReference>
<evidence type="ECO:0000259" key="20">
    <source>
        <dbReference type="Pfam" id="PF08245"/>
    </source>
</evidence>
<dbReference type="SUPFAM" id="SSF51984">
    <property type="entry name" value="MurCD N-terminal domain"/>
    <property type="match status" value="1"/>
</dbReference>
<comment type="pathway">
    <text evidence="3 17 18">Cell wall biogenesis; peptidoglycan biosynthesis.</text>
</comment>
<dbReference type="InterPro" id="IPR005762">
    <property type="entry name" value="MurD"/>
</dbReference>
<evidence type="ECO:0000313" key="21">
    <source>
        <dbReference type="EMBL" id="MEB3100631.1"/>
    </source>
</evidence>
<evidence type="ECO:0000256" key="3">
    <source>
        <dbReference type="ARBA" id="ARBA00004752"/>
    </source>
</evidence>
<feature type="domain" description="Mur ligase central" evidence="20">
    <location>
        <begin position="117"/>
        <end position="307"/>
    </location>
</feature>
<dbReference type="InterPro" id="IPR004101">
    <property type="entry name" value="Mur_ligase_C"/>
</dbReference>
<keyword evidence="11 17" id="KW-0133">Cell shape</keyword>
<keyword evidence="10 17" id="KW-0067">ATP-binding</keyword>
<comment type="function">
    <text evidence="1 17 18">Cell wall formation. Catalyzes the addition of glutamate to the nucleotide precursor UDP-N-acetylmuramoyl-L-alanine (UMA).</text>
</comment>
<dbReference type="Gene3D" id="3.90.190.20">
    <property type="entry name" value="Mur ligase, C-terminal domain"/>
    <property type="match status" value="1"/>
</dbReference>
<keyword evidence="13 17" id="KW-0961">Cell wall biogenesis/degradation</keyword>
<dbReference type="HAMAP" id="MF_00639">
    <property type="entry name" value="MurD"/>
    <property type="match status" value="1"/>
</dbReference>
<evidence type="ECO:0000256" key="5">
    <source>
        <dbReference type="ARBA" id="ARBA00012212"/>
    </source>
</evidence>
<reference evidence="21" key="1">
    <citation type="submission" date="2023-12" db="EMBL/GenBank/DDBJ databases">
        <title>Fervidustalea candida gen. nov., sp. nov., a novel member of the family Paenibacillaceae isolated from a geothermal area.</title>
        <authorList>
            <person name="Li W.-J."/>
            <person name="Jiao J.-Y."/>
            <person name="Chen Y."/>
        </authorList>
    </citation>
    <scope>NUCLEOTIDE SEQUENCE</scope>
    <source>
        <strain evidence="21">SYSU GA230002</strain>
    </source>
</reference>
<dbReference type="Pfam" id="PF02875">
    <property type="entry name" value="Mur_ligase_C"/>
    <property type="match status" value="1"/>
</dbReference>
<dbReference type="Proteomes" id="UP001310386">
    <property type="component" value="Unassembled WGS sequence"/>
</dbReference>
<evidence type="ECO:0000256" key="4">
    <source>
        <dbReference type="ARBA" id="ARBA00010416"/>
    </source>
</evidence>
<evidence type="ECO:0000256" key="9">
    <source>
        <dbReference type="ARBA" id="ARBA00022741"/>
    </source>
</evidence>
<dbReference type="PANTHER" id="PTHR43692:SF1">
    <property type="entry name" value="UDP-N-ACETYLMURAMOYLALANINE--D-GLUTAMATE LIGASE"/>
    <property type="match status" value="1"/>
</dbReference>
<comment type="similarity">
    <text evidence="4 17">Belongs to the MurCDEF family.</text>
</comment>
<evidence type="ECO:0000256" key="16">
    <source>
        <dbReference type="ARBA" id="ARBA00047632"/>
    </source>
</evidence>
<evidence type="ECO:0000256" key="1">
    <source>
        <dbReference type="ARBA" id="ARBA00002734"/>
    </source>
</evidence>
<proteinExistence type="inferred from homology"/>
<accession>A0ABU5ZDQ0</accession>
<name>A0ABU5ZDQ0_9BACL</name>
<dbReference type="InterPro" id="IPR036615">
    <property type="entry name" value="Mur_ligase_C_dom_sf"/>
</dbReference>
<evidence type="ECO:0000256" key="7">
    <source>
        <dbReference type="ARBA" id="ARBA00022490"/>
    </source>
</evidence>